<dbReference type="OrthoDB" id="5988189at2759"/>
<keyword evidence="3" id="KW-1185">Reference proteome</keyword>
<gene>
    <name evidence="2" type="ORF">GWK47_026044</name>
</gene>
<proteinExistence type="predicted"/>
<dbReference type="EMBL" id="JACEEZ010025678">
    <property type="protein sequence ID" value="KAG0698465.1"/>
    <property type="molecule type" value="Genomic_DNA"/>
</dbReference>
<evidence type="ECO:0000313" key="3">
    <source>
        <dbReference type="Proteomes" id="UP000770661"/>
    </source>
</evidence>
<dbReference type="AlphaFoldDB" id="A0A8J8WCS7"/>
<name>A0A8J8WCS7_CHIOP</name>
<feature type="region of interest" description="Disordered" evidence="1">
    <location>
        <begin position="174"/>
        <end position="214"/>
    </location>
</feature>
<sequence>MSPLRVFTGLLGTRTTQHKLDGDSQLIKYRCVRCSVRRGQRDGAPQGVAGLHQPHTGSTTAGVTMVKVYKVVDPLQPGTSTQGLETDWSKCVLCQEDTSQVLHCPAESTRATQGAGYKTIAELLVGFDRICCLPTSINLSRLDDGNGIEETLQRHKAKWHDACRLLYNRTKLQRAEKRKKPPEDAADSSKKFTRKSAGKKSACSVTNLHQMGSL</sequence>
<accession>A0A8J8WCS7</accession>
<feature type="compositionally biased region" description="Polar residues" evidence="1">
    <location>
        <begin position="203"/>
        <end position="214"/>
    </location>
</feature>
<reference evidence="2" key="1">
    <citation type="submission" date="2020-07" db="EMBL/GenBank/DDBJ databases">
        <title>The High-quality genome of the commercially important snow crab, Chionoecetes opilio.</title>
        <authorList>
            <person name="Jeong J.-H."/>
            <person name="Ryu S."/>
        </authorList>
    </citation>
    <scope>NUCLEOTIDE SEQUENCE</scope>
    <source>
        <strain evidence="2">MADBK_172401_WGS</strain>
        <tissue evidence="2">Digestive gland</tissue>
    </source>
</reference>
<dbReference type="Proteomes" id="UP000770661">
    <property type="component" value="Unassembled WGS sequence"/>
</dbReference>
<comment type="caution">
    <text evidence="2">The sequence shown here is derived from an EMBL/GenBank/DDBJ whole genome shotgun (WGS) entry which is preliminary data.</text>
</comment>
<protein>
    <submittedName>
        <fullName evidence="2">Uncharacterized protein</fullName>
    </submittedName>
</protein>
<feature type="compositionally biased region" description="Basic and acidic residues" evidence="1">
    <location>
        <begin position="181"/>
        <end position="190"/>
    </location>
</feature>
<organism evidence="2 3">
    <name type="scientific">Chionoecetes opilio</name>
    <name type="common">Atlantic snow crab</name>
    <name type="synonym">Cancer opilio</name>
    <dbReference type="NCBI Taxonomy" id="41210"/>
    <lineage>
        <taxon>Eukaryota</taxon>
        <taxon>Metazoa</taxon>
        <taxon>Ecdysozoa</taxon>
        <taxon>Arthropoda</taxon>
        <taxon>Crustacea</taxon>
        <taxon>Multicrustacea</taxon>
        <taxon>Malacostraca</taxon>
        <taxon>Eumalacostraca</taxon>
        <taxon>Eucarida</taxon>
        <taxon>Decapoda</taxon>
        <taxon>Pleocyemata</taxon>
        <taxon>Brachyura</taxon>
        <taxon>Eubrachyura</taxon>
        <taxon>Majoidea</taxon>
        <taxon>Majidae</taxon>
        <taxon>Chionoecetes</taxon>
    </lineage>
</organism>
<evidence type="ECO:0000256" key="1">
    <source>
        <dbReference type="SAM" id="MobiDB-lite"/>
    </source>
</evidence>
<evidence type="ECO:0000313" key="2">
    <source>
        <dbReference type="EMBL" id="KAG0698465.1"/>
    </source>
</evidence>